<sequence>MKTPHQAFTRSFILLSCVYFLWGFLTSLNSLLVPYLQQHFNLSYTQAMLIQLAFYLAPFIACLPTAYFIRRWGYKHTLFRGLLVIFSGCLIFVPATEAFSYAAVLVAIFITALGVASLQVVANPCVVMLGAPKMAASRLTLSSAINSAGTTLAPYIATITLFSVIHNSAEASIRQLQIPYLACAAITIVLAILISRVNLPEKGPAVEEKSDKAAGSLWTYRHFILGVATIFCYVGVEVSIGTFIVGYISDPSVSSVGLESAGKLVALYWAGSMIFRLLGSQLFRWFNPRHLLVINAIFAIGFLTIAIMLPGYVGAAALIAIGICNSIMYPVIFSLALKHLGPLIAKASAILVMAGIGGAAWPMLQAIVADQIGLQLSFIAPMFGYLVITYFGIFGHKPKQWTLANITAIRKVYLPLKHQFSMFIQRLYPKL</sequence>
<feature type="transmembrane region" description="Helical" evidence="11">
    <location>
        <begin position="291"/>
        <end position="309"/>
    </location>
</feature>
<evidence type="ECO:0000256" key="7">
    <source>
        <dbReference type="ARBA" id="ARBA00022597"/>
    </source>
</evidence>
<feature type="transmembrane region" description="Helical" evidence="11">
    <location>
        <begin position="48"/>
        <end position="69"/>
    </location>
</feature>
<evidence type="ECO:0000256" key="10">
    <source>
        <dbReference type="ARBA" id="ARBA00023136"/>
    </source>
</evidence>
<dbReference type="OrthoDB" id="9795150at2"/>
<comment type="caution">
    <text evidence="13">The sequence shown here is derived from an EMBL/GenBank/DDBJ whole genome shotgun (WGS) entry which is preliminary data.</text>
</comment>
<dbReference type="GO" id="GO:1904659">
    <property type="term" value="P:D-glucose transmembrane transport"/>
    <property type="evidence" value="ECO:0007669"/>
    <property type="project" value="InterPro"/>
</dbReference>
<comment type="function">
    <text evidence="1">Intake of glucose and galactose.</text>
</comment>
<keyword evidence="8 11" id="KW-0812">Transmembrane</keyword>
<feature type="transmembrane region" description="Helical" evidence="11">
    <location>
        <begin position="143"/>
        <end position="166"/>
    </location>
</feature>
<evidence type="ECO:0000256" key="9">
    <source>
        <dbReference type="ARBA" id="ARBA00022989"/>
    </source>
</evidence>
<dbReference type="Gene3D" id="1.20.1250.20">
    <property type="entry name" value="MFS general substrate transporter like domains"/>
    <property type="match status" value="2"/>
</dbReference>
<evidence type="ECO:0000256" key="3">
    <source>
        <dbReference type="ARBA" id="ARBA00009120"/>
    </source>
</evidence>
<feature type="transmembrane region" description="Helical" evidence="11">
    <location>
        <begin position="315"/>
        <end position="337"/>
    </location>
</feature>
<dbReference type="NCBIfam" id="TIGR01272">
    <property type="entry name" value="gluP"/>
    <property type="match status" value="1"/>
</dbReference>
<feature type="transmembrane region" description="Helical" evidence="11">
    <location>
        <begin position="101"/>
        <end position="131"/>
    </location>
</feature>
<dbReference type="InterPro" id="IPR020846">
    <property type="entry name" value="MFS_dom"/>
</dbReference>
<gene>
    <name evidence="13" type="ORF">C9J01_18735</name>
</gene>
<evidence type="ECO:0000259" key="12">
    <source>
        <dbReference type="PROSITE" id="PS50850"/>
    </source>
</evidence>
<evidence type="ECO:0000256" key="5">
    <source>
        <dbReference type="ARBA" id="ARBA00022475"/>
    </source>
</evidence>
<feature type="transmembrane region" description="Helical" evidence="11">
    <location>
        <begin position="349"/>
        <end position="368"/>
    </location>
</feature>
<feature type="transmembrane region" description="Helical" evidence="11">
    <location>
        <begin position="78"/>
        <end position="95"/>
    </location>
</feature>
<name>A0A2T3N9N3_9GAMM</name>
<dbReference type="GO" id="GO:0005354">
    <property type="term" value="F:galactose transmembrane transporter activity"/>
    <property type="evidence" value="ECO:0007669"/>
    <property type="project" value="InterPro"/>
</dbReference>
<dbReference type="GO" id="GO:0055056">
    <property type="term" value="F:D-glucose transmembrane transporter activity"/>
    <property type="evidence" value="ECO:0007669"/>
    <property type="project" value="InterPro"/>
</dbReference>
<keyword evidence="5" id="KW-1003">Cell membrane</keyword>
<proteinExistence type="inferred from homology"/>
<dbReference type="PROSITE" id="PS50850">
    <property type="entry name" value="MFS"/>
    <property type="match status" value="1"/>
</dbReference>
<reference evidence="13 14" key="1">
    <citation type="submission" date="2018-03" db="EMBL/GenBank/DDBJ databases">
        <title>Whole genome sequencing of Histamine producing bacteria.</title>
        <authorList>
            <person name="Butler K."/>
        </authorList>
    </citation>
    <scope>NUCLEOTIDE SEQUENCE [LARGE SCALE GENOMIC DNA]</scope>
    <source>
        <strain evidence="13 14">DSM 19138</strain>
    </source>
</reference>
<dbReference type="EMBL" id="PYMB01000011">
    <property type="protein sequence ID" value="PSW10250.1"/>
    <property type="molecule type" value="Genomic_DNA"/>
</dbReference>
<dbReference type="InterPro" id="IPR005964">
    <property type="entry name" value="Glc/Gal_transptr_bac"/>
</dbReference>
<comment type="similarity">
    <text evidence="3">Belongs to the major facilitator superfamily. FHS transporter (TC 2.A.1.7) family.</text>
</comment>
<keyword evidence="10 11" id="KW-0472">Membrane</keyword>
<evidence type="ECO:0000313" key="13">
    <source>
        <dbReference type="EMBL" id="PSW10250.1"/>
    </source>
</evidence>
<dbReference type="PANTHER" id="PTHR43702:SF3">
    <property type="entry name" value="PROTEIN TSGA"/>
    <property type="match status" value="1"/>
</dbReference>
<evidence type="ECO:0000256" key="8">
    <source>
        <dbReference type="ARBA" id="ARBA00022692"/>
    </source>
</evidence>
<feature type="transmembrane region" description="Helical" evidence="11">
    <location>
        <begin position="260"/>
        <end position="279"/>
    </location>
</feature>
<dbReference type="InterPro" id="IPR036259">
    <property type="entry name" value="MFS_trans_sf"/>
</dbReference>
<dbReference type="CDD" id="cd17394">
    <property type="entry name" value="MFS_FucP_like"/>
    <property type="match status" value="1"/>
</dbReference>
<organism evidence="13 14">
    <name type="scientific">Photobacterium rosenbergii</name>
    <dbReference type="NCBI Taxonomy" id="294936"/>
    <lineage>
        <taxon>Bacteria</taxon>
        <taxon>Pseudomonadati</taxon>
        <taxon>Pseudomonadota</taxon>
        <taxon>Gammaproteobacteria</taxon>
        <taxon>Vibrionales</taxon>
        <taxon>Vibrionaceae</taxon>
        <taxon>Photobacterium</taxon>
    </lineage>
</organism>
<dbReference type="InterPro" id="IPR050375">
    <property type="entry name" value="MFS_TsgA-like"/>
</dbReference>
<evidence type="ECO:0000313" key="14">
    <source>
        <dbReference type="Proteomes" id="UP000241346"/>
    </source>
</evidence>
<dbReference type="PANTHER" id="PTHR43702">
    <property type="entry name" value="L-FUCOSE-PROTON SYMPORTER"/>
    <property type="match status" value="1"/>
</dbReference>
<keyword evidence="4" id="KW-0813">Transport</keyword>
<evidence type="ECO:0000256" key="2">
    <source>
        <dbReference type="ARBA" id="ARBA00004429"/>
    </source>
</evidence>
<protein>
    <submittedName>
        <fullName evidence="13">Glucose/galactose MFS transporter</fullName>
    </submittedName>
</protein>
<dbReference type="SUPFAM" id="SSF103473">
    <property type="entry name" value="MFS general substrate transporter"/>
    <property type="match status" value="1"/>
</dbReference>
<evidence type="ECO:0000256" key="4">
    <source>
        <dbReference type="ARBA" id="ARBA00022448"/>
    </source>
</evidence>
<keyword evidence="7" id="KW-0762">Sugar transport</keyword>
<feature type="domain" description="Major facilitator superfamily (MFS) profile" evidence="12">
    <location>
        <begin position="11"/>
        <end position="400"/>
    </location>
</feature>
<evidence type="ECO:0000256" key="1">
    <source>
        <dbReference type="ARBA" id="ARBA00003321"/>
    </source>
</evidence>
<dbReference type="Pfam" id="PF07690">
    <property type="entry name" value="MFS_1"/>
    <property type="match status" value="1"/>
</dbReference>
<keyword evidence="9 11" id="KW-1133">Transmembrane helix</keyword>
<feature type="transmembrane region" description="Helical" evidence="11">
    <location>
        <begin position="374"/>
        <end position="393"/>
    </location>
</feature>
<dbReference type="GO" id="GO:0005886">
    <property type="term" value="C:plasma membrane"/>
    <property type="evidence" value="ECO:0007669"/>
    <property type="project" value="UniProtKB-SubCell"/>
</dbReference>
<dbReference type="InterPro" id="IPR011701">
    <property type="entry name" value="MFS"/>
</dbReference>
<dbReference type="AlphaFoldDB" id="A0A2T3N9N3"/>
<feature type="transmembrane region" description="Helical" evidence="11">
    <location>
        <begin position="220"/>
        <end position="248"/>
    </location>
</feature>
<evidence type="ECO:0000256" key="11">
    <source>
        <dbReference type="SAM" id="Phobius"/>
    </source>
</evidence>
<dbReference type="Proteomes" id="UP000241346">
    <property type="component" value="Unassembled WGS sequence"/>
</dbReference>
<feature type="transmembrane region" description="Helical" evidence="11">
    <location>
        <begin position="12"/>
        <end position="36"/>
    </location>
</feature>
<keyword evidence="6" id="KW-0997">Cell inner membrane</keyword>
<dbReference type="RefSeq" id="WP_107299665.1">
    <property type="nucleotide sequence ID" value="NZ_PYMB01000011.1"/>
</dbReference>
<comment type="subcellular location">
    <subcellularLocation>
        <location evidence="2">Cell inner membrane</location>
        <topology evidence="2">Multi-pass membrane protein</topology>
    </subcellularLocation>
</comment>
<accession>A0A2T3N9N3</accession>
<feature type="transmembrane region" description="Helical" evidence="11">
    <location>
        <begin position="178"/>
        <end position="199"/>
    </location>
</feature>
<evidence type="ECO:0000256" key="6">
    <source>
        <dbReference type="ARBA" id="ARBA00022519"/>
    </source>
</evidence>